<comment type="caution">
    <text evidence="1">The sequence shown here is derived from an EMBL/GenBank/DDBJ whole genome shotgun (WGS) entry which is preliminary data.</text>
</comment>
<reference evidence="1" key="1">
    <citation type="journal article" date="2021" name="Open Biol.">
        <title>Shared evolutionary footprints suggest mitochondrial oxidative damage underlies multiple complex I losses in fungi.</title>
        <authorList>
            <person name="Schikora-Tamarit M.A."/>
            <person name="Marcet-Houben M."/>
            <person name="Nosek J."/>
            <person name="Gabaldon T."/>
        </authorList>
    </citation>
    <scope>NUCLEOTIDE SEQUENCE</scope>
    <source>
        <strain evidence="1">NCAIM Y.01608</strain>
    </source>
</reference>
<evidence type="ECO:0000313" key="1">
    <source>
        <dbReference type="EMBL" id="KAH3664964.1"/>
    </source>
</evidence>
<keyword evidence="2" id="KW-1185">Reference proteome</keyword>
<dbReference type="Proteomes" id="UP000788993">
    <property type="component" value="Unassembled WGS sequence"/>
</dbReference>
<reference evidence="1" key="2">
    <citation type="submission" date="2021-01" db="EMBL/GenBank/DDBJ databases">
        <authorList>
            <person name="Schikora-Tamarit M.A."/>
        </authorList>
    </citation>
    <scope>NUCLEOTIDE SEQUENCE</scope>
    <source>
        <strain evidence="1">NCAIM Y.01608</strain>
    </source>
</reference>
<organism evidence="1 2">
    <name type="scientific">Ogataea polymorpha</name>
    <dbReference type="NCBI Taxonomy" id="460523"/>
    <lineage>
        <taxon>Eukaryota</taxon>
        <taxon>Fungi</taxon>
        <taxon>Dikarya</taxon>
        <taxon>Ascomycota</taxon>
        <taxon>Saccharomycotina</taxon>
        <taxon>Pichiomycetes</taxon>
        <taxon>Pichiales</taxon>
        <taxon>Pichiaceae</taxon>
        <taxon>Ogataea</taxon>
    </lineage>
</organism>
<dbReference type="EMBL" id="JAEUBD010001178">
    <property type="protein sequence ID" value="KAH3664964.1"/>
    <property type="molecule type" value="Genomic_DNA"/>
</dbReference>
<name>A0A9P8P598_9ASCO</name>
<dbReference type="AlphaFoldDB" id="A0A9P8P598"/>
<proteinExistence type="predicted"/>
<evidence type="ECO:0000313" key="2">
    <source>
        <dbReference type="Proteomes" id="UP000788993"/>
    </source>
</evidence>
<gene>
    <name evidence="1" type="ORF">OGATHE_003779</name>
</gene>
<protein>
    <submittedName>
        <fullName evidence="1">Uncharacterized protein</fullName>
    </submittedName>
</protein>
<sequence length="240" mass="27100">MTASDELVIVQRKNRVAGVEEFRVEDDFHAILAGVEQMALADLVEDRVVCVIHHVVGHNWRQRVSFQRKHASLQVDSVCRLEQIVQRGQLDLRRVLHVNRLLAELEEPLAHKGLDVLDGGFQLLDHRLATQRVHGVRLGGCGHDDEGDHVHLGIDRLEPVVESGQCLDEEVHPFVSILVSSCNEKIESVLQLEAELSVEVAADELVDLLLFLCMEVLELVHRLEFHHVQPVGQHAIRLPF</sequence>
<accession>A0A9P8P598</accession>